<evidence type="ECO:0000256" key="8">
    <source>
        <dbReference type="ARBA" id="ARBA00023136"/>
    </source>
</evidence>
<feature type="site" description="Interaction with the cone snail toxin Con-ikot-ikot" evidence="16">
    <location>
        <position position="717"/>
    </location>
</feature>
<evidence type="ECO:0000256" key="18">
    <source>
        <dbReference type="SAM" id="Phobius"/>
    </source>
</evidence>
<feature type="signal peptide" evidence="19">
    <location>
        <begin position="1"/>
        <end position="21"/>
    </location>
</feature>
<proteinExistence type="evidence at transcript level"/>
<evidence type="ECO:0000256" key="2">
    <source>
        <dbReference type="ARBA" id="ARBA00022448"/>
    </source>
</evidence>
<dbReference type="FunFam" id="3.40.190.10:FF:000178">
    <property type="entry name" value="Glutamate receptor subunit"/>
    <property type="match status" value="1"/>
</dbReference>
<name>A0A2H4ZBE6_ANOCN</name>
<feature type="site" description="Interaction with the cone snail toxin Con-ikot-ikot" evidence="16">
    <location>
        <position position="513"/>
    </location>
</feature>
<evidence type="ECO:0000256" key="7">
    <source>
        <dbReference type="ARBA" id="ARBA00023065"/>
    </source>
</evidence>
<keyword evidence="8 18" id="KW-0472">Membrane</keyword>
<keyword evidence="11" id="KW-0628">Postsynaptic cell membrane</keyword>
<dbReference type="SUPFAM" id="SSF81324">
    <property type="entry name" value="Voltage-gated potassium channels"/>
    <property type="match status" value="1"/>
</dbReference>
<feature type="chain" id="PRO_5014110587" evidence="19">
    <location>
        <begin position="22"/>
        <end position="920"/>
    </location>
</feature>
<keyword evidence="13" id="KW-0407">Ion channel</keyword>
<dbReference type="GO" id="GO:0038023">
    <property type="term" value="F:signaling receptor activity"/>
    <property type="evidence" value="ECO:0007669"/>
    <property type="project" value="InterPro"/>
</dbReference>
<dbReference type="AlphaFoldDB" id="A0A2H4ZBE6"/>
<dbReference type="InterPro" id="IPR001508">
    <property type="entry name" value="Iono_Glu_rcpt_met"/>
</dbReference>
<protein>
    <submittedName>
        <fullName evidence="22">Ionotropic receptor</fullName>
    </submittedName>
</protein>
<evidence type="ECO:0000256" key="16">
    <source>
        <dbReference type="PIRSR" id="PIRSR601508-2"/>
    </source>
</evidence>
<dbReference type="Gene3D" id="1.10.287.70">
    <property type="match status" value="1"/>
</dbReference>
<keyword evidence="6" id="KW-0770">Synapse</keyword>
<dbReference type="FunFam" id="1.10.287.70:FF:000010">
    <property type="entry name" value="Putative glutamate receptor ionotropic kainate 1"/>
    <property type="match status" value="1"/>
</dbReference>
<evidence type="ECO:0000256" key="3">
    <source>
        <dbReference type="ARBA" id="ARBA00022475"/>
    </source>
</evidence>
<keyword evidence="12" id="KW-1071">Ligand-gated ion channel</keyword>
<organism evidence="22">
    <name type="scientific">Anoplophora chinensis</name>
    <name type="common">Citrus longhorn beetle</name>
    <dbReference type="NCBI Taxonomy" id="217632"/>
    <lineage>
        <taxon>Eukaryota</taxon>
        <taxon>Metazoa</taxon>
        <taxon>Ecdysozoa</taxon>
        <taxon>Arthropoda</taxon>
        <taxon>Hexapoda</taxon>
        <taxon>Insecta</taxon>
        <taxon>Pterygota</taxon>
        <taxon>Neoptera</taxon>
        <taxon>Endopterygota</taxon>
        <taxon>Coleoptera</taxon>
        <taxon>Polyphaga</taxon>
        <taxon>Cucujiformia</taxon>
        <taxon>Chrysomeloidea</taxon>
        <taxon>Cerambycidae</taxon>
        <taxon>Lamiinae</taxon>
        <taxon>Lamiini</taxon>
        <taxon>Anoplophora</taxon>
    </lineage>
</organism>
<feature type="domain" description="Ionotropic glutamate receptor C-terminal" evidence="20">
    <location>
        <begin position="451"/>
        <end position="825"/>
    </location>
</feature>
<dbReference type="CDD" id="cd06382">
    <property type="entry name" value="PBP1_iGluR_Kainate"/>
    <property type="match status" value="1"/>
</dbReference>
<feature type="domain" description="Ionotropic glutamate receptor L-glutamate and glycine-binding" evidence="21">
    <location>
        <begin position="461"/>
        <end position="529"/>
    </location>
</feature>
<dbReference type="CDD" id="cd13714">
    <property type="entry name" value="PBP2_iGluR_Kainate"/>
    <property type="match status" value="1"/>
</dbReference>
<feature type="binding site" evidence="15">
    <location>
        <position position="540"/>
    </location>
    <ligand>
        <name>L-glutamate</name>
        <dbReference type="ChEBI" id="CHEBI:29985"/>
    </ligand>
</feature>
<evidence type="ECO:0000256" key="1">
    <source>
        <dbReference type="ARBA" id="ARBA00008685"/>
    </source>
</evidence>
<dbReference type="SUPFAM" id="SSF53822">
    <property type="entry name" value="Periplasmic binding protein-like I"/>
    <property type="match status" value="1"/>
</dbReference>
<evidence type="ECO:0000256" key="15">
    <source>
        <dbReference type="PIRSR" id="PIRSR601508-1"/>
    </source>
</evidence>
<evidence type="ECO:0000256" key="5">
    <source>
        <dbReference type="ARBA" id="ARBA00022989"/>
    </source>
</evidence>
<dbReference type="SUPFAM" id="SSF53850">
    <property type="entry name" value="Periplasmic binding protein-like II"/>
    <property type="match status" value="1"/>
</dbReference>
<dbReference type="InterPro" id="IPR028082">
    <property type="entry name" value="Peripla_BP_I"/>
</dbReference>
<dbReference type="InterPro" id="IPR001320">
    <property type="entry name" value="Iontro_rcpt_C"/>
</dbReference>
<comment type="similarity">
    <text evidence="1">Belongs to the glutamate-gated ion channel (TC 1.A.10.1) family.</text>
</comment>
<dbReference type="FunFam" id="3.40.190.10:FF:000061">
    <property type="entry name" value="Glutamate receptor, ionotropic kainate"/>
    <property type="match status" value="1"/>
</dbReference>
<feature type="binding site" evidence="15">
    <location>
        <position position="762"/>
    </location>
    <ligand>
        <name>L-glutamate</name>
        <dbReference type="ChEBI" id="CHEBI:29985"/>
    </ligand>
</feature>
<evidence type="ECO:0000256" key="13">
    <source>
        <dbReference type="ARBA" id="ARBA00023303"/>
    </source>
</evidence>
<dbReference type="Gene3D" id="3.40.50.2300">
    <property type="match status" value="2"/>
</dbReference>
<feature type="binding site" evidence="15">
    <location>
        <position position="712"/>
    </location>
    <ligand>
        <name>L-glutamate</name>
        <dbReference type="ChEBI" id="CHEBI:29985"/>
    </ligand>
</feature>
<comment type="subcellular location">
    <subcellularLocation>
        <location evidence="14">Postsynaptic cell membrane</location>
        <topology evidence="14">Multi-pass membrane protein</topology>
    </subcellularLocation>
</comment>
<dbReference type="Pfam" id="PF01094">
    <property type="entry name" value="ANF_receptor"/>
    <property type="match status" value="1"/>
</dbReference>
<evidence type="ECO:0000256" key="17">
    <source>
        <dbReference type="PIRSR" id="PIRSR601508-3"/>
    </source>
</evidence>
<evidence type="ECO:0000256" key="9">
    <source>
        <dbReference type="ARBA" id="ARBA00023170"/>
    </source>
</evidence>
<keyword evidence="3" id="KW-1003">Cell membrane</keyword>
<evidence type="ECO:0000259" key="20">
    <source>
        <dbReference type="SMART" id="SM00079"/>
    </source>
</evidence>
<dbReference type="Gene3D" id="3.40.190.10">
    <property type="entry name" value="Periplasmic binding protein-like II"/>
    <property type="match status" value="1"/>
</dbReference>
<dbReference type="InterPro" id="IPR019594">
    <property type="entry name" value="Glu/Gly-bd"/>
</dbReference>
<dbReference type="EMBL" id="MF975501">
    <property type="protein sequence ID" value="AUF73077.1"/>
    <property type="molecule type" value="mRNA"/>
</dbReference>
<evidence type="ECO:0000256" key="10">
    <source>
        <dbReference type="ARBA" id="ARBA00023180"/>
    </source>
</evidence>
<dbReference type="Pfam" id="PF10613">
    <property type="entry name" value="Lig_chan-Glu_bd"/>
    <property type="match status" value="1"/>
</dbReference>
<evidence type="ECO:0000259" key="21">
    <source>
        <dbReference type="SMART" id="SM00918"/>
    </source>
</evidence>
<dbReference type="SMART" id="SM00079">
    <property type="entry name" value="PBPe"/>
    <property type="match status" value="1"/>
</dbReference>
<keyword evidence="5 18" id="KW-1133">Transmembrane helix</keyword>
<dbReference type="PANTHER" id="PTHR18966">
    <property type="entry name" value="IONOTROPIC GLUTAMATE RECEPTOR"/>
    <property type="match status" value="1"/>
</dbReference>
<dbReference type="PRINTS" id="PR00177">
    <property type="entry name" value="NMDARECEPTOR"/>
</dbReference>
<evidence type="ECO:0000256" key="12">
    <source>
        <dbReference type="ARBA" id="ARBA00023286"/>
    </source>
</evidence>
<dbReference type="Pfam" id="PF00060">
    <property type="entry name" value="Lig_chan"/>
    <property type="match status" value="1"/>
</dbReference>
<dbReference type="InterPro" id="IPR015683">
    <property type="entry name" value="Ionotropic_Glu_rcpt"/>
</dbReference>
<feature type="transmembrane region" description="Helical" evidence="18">
    <location>
        <begin position="585"/>
        <end position="604"/>
    </location>
</feature>
<evidence type="ECO:0000313" key="22">
    <source>
        <dbReference type="EMBL" id="AUF73077.1"/>
    </source>
</evidence>
<evidence type="ECO:0000256" key="11">
    <source>
        <dbReference type="ARBA" id="ARBA00023257"/>
    </source>
</evidence>
<dbReference type="GO" id="GO:0045211">
    <property type="term" value="C:postsynaptic membrane"/>
    <property type="evidence" value="ECO:0007669"/>
    <property type="project" value="UniProtKB-SubCell"/>
</dbReference>
<keyword evidence="7" id="KW-0406">Ion transport</keyword>
<keyword evidence="10" id="KW-0325">Glycoprotein</keyword>
<feature type="site" description="Crucial to convey clamshell closure to channel opening" evidence="16">
    <location>
        <position position="690"/>
    </location>
</feature>
<accession>A0A2H4ZBE6</accession>
<keyword evidence="9 22" id="KW-0675">Receptor</keyword>
<sequence length="920" mass="105046">MTMIWLLILLPVIMVLPGAESKKVIPVAIFVDDDDHFEVSTVAIASAMRRVNLVQMTNYFLKPYIYEAHRRDILNIEELVSDLMKKGIAAIFGPESPEINEIIQSVSTTLQIPQFQTFWNPKLSSYSGRLPPDESIQIFNLYPSPQTLSKALATLLKINDWSSFTVIYEDDDGLLKLQEALKQRNPKDPAISFRKLGPSDNHRSVLKEIKNTGVLNFILDCKTDHILDILREAREHKLLSEYHSYILTNLDTHTLDWPSFKDIKSNITSFRLINTTSHITGTVVEWNMLLNYSILDTVRSPAIQKELDRFRIRYPYPAIKAEAVRVKSALLYDALNLFLTVFGEQDAKEELELTPVSYEEFNISWHGLHISNAIKEKKFYSGVLLRPLTGPITEFTSWGQRLNCELEVVELTKQKFRTIAVWNSETGDKVHFAICSECRQKQVKEEIQGKNFRVISKLGPPYLMMRPNPEGNLMGNDRFEGYAMDLMKEICKPENLNCSYTFRLVDDGHYGNRDSKTKKWNGLIKEILELKADLAVCDLTITYERRTAVDFTLPFMTLGISILHAKAVKEPPELLSFSHPLSLDVWLYMATSYVVISMIIFLVARLNPNDWENPHPCEPCPRELENIWNMKNCLWLTLGSIMAQGCDILPKGISTRMVTSMWWFFSLIITACYTANLAAFLTMERMGPTIESAEDLAAQNKIKYGCVSGGATEAFFKDTNFSTYHRMWVQMESAEPTVFETGNPEGVKRVLNSKRQYAFLMESSSIEYQTERNCELMQVGNTLDSKGYGIAMPTNARYRKAINEVILRLQEMGFLLKLKNRWWKEKNGGGQCKEDKHSDEEAATELGLDHVGGVFVVLAAGVCIALVIAVCEFLWSVRKVVVVEHLTLKEAFQKELRFALDIWARKKATLCPPSIEKSLR</sequence>
<feature type="transmembrane region" description="Helical" evidence="18">
    <location>
        <begin position="854"/>
        <end position="875"/>
    </location>
</feature>
<feature type="transmembrane region" description="Helical" evidence="18">
    <location>
        <begin position="661"/>
        <end position="681"/>
    </location>
</feature>
<reference evidence="22" key="1">
    <citation type="journal article" date="2017" name="Sci. Rep.">
        <title>Antennal transcriptome analysis and expression profiles of olfactory genes in Anoplophora chinensis.</title>
        <authorList>
            <person name="Wang J."/>
            <person name="Hu P."/>
            <person name="Gao P."/>
            <person name="Tao J."/>
            <person name="Luo Y."/>
        </authorList>
    </citation>
    <scope>NUCLEOTIDE SEQUENCE</scope>
</reference>
<feature type="binding site" evidence="15">
    <location>
        <position position="545"/>
    </location>
    <ligand>
        <name>L-glutamate</name>
        <dbReference type="ChEBI" id="CHEBI:29985"/>
    </ligand>
</feature>
<evidence type="ECO:0000256" key="6">
    <source>
        <dbReference type="ARBA" id="ARBA00023018"/>
    </source>
</evidence>
<feature type="disulfide bond" evidence="17">
    <location>
        <begin position="774"/>
        <end position="832"/>
    </location>
</feature>
<keyword evidence="4 18" id="KW-0812">Transmembrane</keyword>
<keyword evidence="19" id="KW-0732">Signal</keyword>
<evidence type="ECO:0000256" key="19">
    <source>
        <dbReference type="SAM" id="SignalP"/>
    </source>
</evidence>
<evidence type="ECO:0000256" key="14">
    <source>
        <dbReference type="ARBA" id="ARBA00034104"/>
    </source>
</evidence>
<dbReference type="SMART" id="SM00918">
    <property type="entry name" value="Lig_chan-Glu_bd"/>
    <property type="match status" value="1"/>
</dbReference>
<evidence type="ECO:0000256" key="4">
    <source>
        <dbReference type="ARBA" id="ARBA00022692"/>
    </source>
</evidence>
<keyword evidence="17" id="KW-1015">Disulfide bond</keyword>
<dbReference type="InterPro" id="IPR001828">
    <property type="entry name" value="ANF_lig-bd_rcpt"/>
</dbReference>
<keyword evidence="2" id="KW-0813">Transport</keyword>
<dbReference type="GO" id="GO:0015276">
    <property type="term" value="F:ligand-gated monoatomic ion channel activity"/>
    <property type="evidence" value="ECO:0007669"/>
    <property type="project" value="InterPro"/>
</dbReference>